<feature type="compositionally biased region" description="Basic residues" evidence="9">
    <location>
        <begin position="738"/>
        <end position="759"/>
    </location>
</feature>
<evidence type="ECO:0000313" key="10">
    <source>
        <dbReference type="Proteomes" id="UP000095280"/>
    </source>
</evidence>
<keyword evidence="4" id="KW-0732">Signal</keyword>
<evidence type="ECO:0000256" key="6">
    <source>
        <dbReference type="ARBA" id="ARBA00023136"/>
    </source>
</evidence>
<protein>
    <recommendedName>
        <fullName evidence="8">Transmembrane 9 superfamily member</fullName>
    </recommendedName>
</protein>
<evidence type="ECO:0000256" key="2">
    <source>
        <dbReference type="ARBA" id="ARBA00005227"/>
    </source>
</evidence>
<keyword evidence="5 8" id="KW-1133">Transmembrane helix</keyword>
<feature type="transmembrane region" description="Helical" evidence="8">
    <location>
        <begin position="271"/>
        <end position="293"/>
    </location>
</feature>
<name>A0A1I8F623_9PLAT</name>
<comment type="similarity">
    <text evidence="2 8">Belongs to the nonaspanin (TM9SF) (TC 9.A.2) family.</text>
</comment>
<comment type="subcellular location">
    <subcellularLocation>
        <location evidence="1">Cytoplasmic vesicle</location>
        <location evidence="1">Autophagosome membrane</location>
        <topology evidence="1">Multi-pass membrane protein</topology>
    </subcellularLocation>
</comment>
<comment type="caution">
    <text evidence="8">Lacks conserved residue(s) required for the propagation of feature annotation.</text>
</comment>
<evidence type="ECO:0000256" key="1">
    <source>
        <dbReference type="ARBA" id="ARBA00004542"/>
    </source>
</evidence>
<keyword evidence="3 8" id="KW-0812">Transmembrane</keyword>
<organism evidence="10 11">
    <name type="scientific">Macrostomum lignano</name>
    <dbReference type="NCBI Taxonomy" id="282301"/>
    <lineage>
        <taxon>Eukaryota</taxon>
        <taxon>Metazoa</taxon>
        <taxon>Spiralia</taxon>
        <taxon>Lophotrochozoa</taxon>
        <taxon>Platyhelminthes</taxon>
        <taxon>Rhabditophora</taxon>
        <taxon>Macrostomorpha</taxon>
        <taxon>Macrostomida</taxon>
        <taxon>Macrostomidae</taxon>
        <taxon>Macrostomum</taxon>
    </lineage>
</organism>
<feature type="region of interest" description="Disordered" evidence="9">
    <location>
        <begin position="730"/>
        <end position="759"/>
    </location>
</feature>
<dbReference type="AlphaFoldDB" id="A0A1I8F623"/>
<proteinExistence type="inferred from homology"/>
<dbReference type="GO" id="GO:0000421">
    <property type="term" value="C:autophagosome membrane"/>
    <property type="evidence" value="ECO:0007669"/>
    <property type="project" value="UniProtKB-SubCell"/>
</dbReference>
<dbReference type="PANTHER" id="PTHR10766">
    <property type="entry name" value="TRANSMEMBRANE 9 SUPERFAMILY PROTEIN"/>
    <property type="match status" value="1"/>
</dbReference>
<dbReference type="Proteomes" id="UP000095280">
    <property type="component" value="Unplaced"/>
</dbReference>
<evidence type="ECO:0000256" key="9">
    <source>
        <dbReference type="SAM" id="MobiDB-lite"/>
    </source>
</evidence>
<evidence type="ECO:0000256" key="8">
    <source>
        <dbReference type="RuleBase" id="RU363079"/>
    </source>
</evidence>
<evidence type="ECO:0000256" key="5">
    <source>
        <dbReference type="ARBA" id="ARBA00022989"/>
    </source>
</evidence>
<sequence>EPDAGPLQAARAFVIESPQKKSNAVKVRTAPGIAAPSLLQAAMTQVAMKPFHSLLLPVLRRGAAPRGRRAELYKQGGPVAGVREQGRPVLQPARDLPLLPAAVCRPATIVHKSMSLGELLDGDRMAQSMFDIRFGQDAADKVLCKQAAVCGGPGAAAHGRGGPVLLRVRGGRHSCARLRWPLEETGFVPHSHKVFLVDALLVQVLLQRPAHRLRQGGHAGEGAVDLAKLQPGSQVAFTYSVAWVKSDVKFEDRAKLIKDTSFFPKTLEIHWLSVINSLILVLLLIGFVTVILFRILKKDFASNLEARRRTKTSDNGWKTVHNDAAQAKVLLLRTSGGARRFLAIMQGRRPVRHGAARACSTCTHHGNINSAGIVLYAFTSASPASCPVECSGRLGGERWARNVLLTSSCSPSPLFMVWAVVNSVPGYAPPRRCPGSTVLLLLCACGCSIASRSHPGGMAARSAPPGLDAPCRTKKNPAGRSPPCALTRPWPVHCLIGGFLKASSAVSCGAGSTTNLYGIPGRVYIILLSVTACVAGADSYFQRCPPEDYRWWWRLRGSARPPAASLRAAVSRPSFFYFRSNMSGLLQAVEFLRYSILLCYVFFSSARPLPLLLRLGLQLGPEGAPLQAGAARLRLLLLVGRPQEALHPSFTKRTRSRSRSLRRRMKELSQPKWNSPNGCGSGMRLCGSNGVAADRCRPRVMVLRVQRRVLRVSVVLMRLPRVSRAAAAAAAAAERSPSRRRRRQCLRSGSPRRPRRQAG</sequence>
<accession>A0A1I8F623</accession>
<keyword evidence="6 8" id="KW-0472">Membrane</keyword>
<evidence type="ECO:0000256" key="7">
    <source>
        <dbReference type="ARBA" id="ARBA00037688"/>
    </source>
</evidence>
<reference evidence="11" key="1">
    <citation type="submission" date="2016-11" db="UniProtKB">
        <authorList>
            <consortium name="WormBaseParasite"/>
        </authorList>
    </citation>
    <scope>IDENTIFICATION</scope>
</reference>
<dbReference type="GO" id="GO:0072657">
    <property type="term" value="P:protein localization to membrane"/>
    <property type="evidence" value="ECO:0007669"/>
    <property type="project" value="TreeGrafter"/>
</dbReference>
<keyword evidence="10" id="KW-1185">Reference proteome</keyword>
<dbReference type="Pfam" id="PF02990">
    <property type="entry name" value="EMP70"/>
    <property type="match status" value="1"/>
</dbReference>
<feature type="region of interest" description="Disordered" evidence="9">
    <location>
        <begin position="650"/>
        <end position="673"/>
    </location>
</feature>
<dbReference type="PANTHER" id="PTHR10766:SF177">
    <property type="entry name" value="TRANSMEMBRANE 9 SUPERFAMILY MEMBER 1"/>
    <property type="match status" value="1"/>
</dbReference>
<evidence type="ECO:0000256" key="3">
    <source>
        <dbReference type="ARBA" id="ARBA00022692"/>
    </source>
</evidence>
<evidence type="ECO:0000256" key="4">
    <source>
        <dbReference type="ARBA" id="ARBA00022729"/>
    </source>
</evidence>
<dbReference type="WBParaSite" id="maker-unitig_21226-snap-gene-0.1-mRNA-1">
    <property type="protein sequence ID" value="maker-unitig_21226-snap-gene-0.1-mRNA-1"/>
    <property type="gene ID" value="maker-unitig_21226-snap-gene-0.1"/>
</dbReference>
<feature type="compositionally biased region" description="Basic residues" evidence="9">
    <location>
        <begin position="650"/>
        <end position="665"/>
    </location>
</feature>
<comment type="function">
    <text evidence="7">Plays an essential role in autophagy.</text>
</comment>
<dbReference type="InterPro" id="IPR004240">
    <property type="entry name" value="EMP70"/>
</dbReference>
<evidence type="ECO:0000313" key="11">
    <source>
        <dbReference type="WBParaSite" id="maker-unitig_21226-snap-gene-0.1-mRNA-1"/>
    </source>
</evidence>